<evidence type="ECO:0000256" key="6">
    <source>
        <dbReference type="ARBA" id="ARBA00022741"/>
    </source>
</evidence>
<dbReference type="PANTHER" id="PTHR47982">
    <property type="entry name" value="PROLINE-RICH RECEPTOR-LIKE PROTEIN KINASE PERK4"/>
    <property type="match status" value="1"/>
</dbReference>
<dbReference type="CDD" id="cd14066">
    <property type="entry name" value="STKc_IRAK"/>
    <property type="match status" value="1"/>
</dbReference>
<dbReference type="PROSITE" id="PS00109">
    <property type="entry name" value="PROTEIN_KINASE_TYR"/>
    <property type="match status" value="1"/>
</dbReference>
<feature type="domain" description="Protein kinase" evidence="13">
    <location>
        <begin position="339"/>
        <end position="604"/>
    </location>
</feature>
<dbReference type="EC" id="2.7.11.1" evidence="2"/>
<keyword evidence="7" id="KW-0067">ATP-binding</keyword>
<organism evidence="14 15">
    <name type="scientific">Musa troglodytarum</name>
    <name type="common">fe'i banana</name>
    <dbReference type="NCBI Taxonomy" id="320322"/>
    <lineage>
        <taxon>Eukaryota</taxon>
        <taxon>Viridiplantae</taxon>
        <taxon>Streptophyta</taxon>
        <taxon>Embryophyta</taxon>
        <taxon>Tracheophyta</taxon>
        <taxon>Spermatophyta</taxon>
        <taxon>Magnoliopsida</taxon>
        <taxon>Liliopsida</taxon>
        <taxon>Zingiberales</taxon>
        <taxon>Musaceae</taxon>
        <taxon>Musa</taxon>
    </lineage>
</organism>
<keyword evidence="8" id="KW-1133">Transmembrane helix</keyword>
<protein>
    <recommendedName>
        <fullName evidence="2">non-specific serine/threonine protein kinase</fullName>
        <ecNumber evidence="2">2.7.11.1</ecNumber>
    </recommendedName>
</protein>
<dbReference type="SUPFAM" id="SSF56112">
    <property type="entry name" value="Protein kinase-like (PK-like)"/>
    <property type="match status" value="1"/>
</dbReference>
<feature type="compositionally biased region" description="Polar residues" evidence="12">
    <location>
        <begin position="622"/>
        <end position="636"/>
    </location>
</feature>
<evidence type="ECO:0000256" key="5">
    <source>
        <dbReference type="ARBA" id="ARBA00022692"/>
    </source>
</evidence>
<comment type="subcellular location">
    <subcellularLocation>
        <location evidence="1">Cell membrane</location>
        <topology evidence="1">Single-pass membrane protein</topology>
    </subcellularLocation>
</comment>
<evidence type="ECO:0000256" key="9">
    <source>
        <dbReference type="ARBA" id="ARBA00023136"/>
    </source>
</evidence>
<reference evidence="14" key="1">
    <citation type="submission" date="2022-05" db="EMBL/GenBank/DDBJ databases">
        <title>The Musa troglodytarum L. genome provides insights into the mechanism of non-climacteric behaviour and enrichment of carotenoids.</title>
        <authorList>
            <person name="Wang J."/>
        </authorList>
    </citation>
    <scope>NUCLEOTIDE SEQUENCE</scope>
    <source>
        <tissue evidence="14">Leaf</tissue>
    </source>
</reference>
<evidence type="ECO:0000256" key="7">
    <source>
        <dbReference type="ARBA" id="ARBA00022840"/>
    </source>
</evidence>
<sequence length="705" mass="79379">METGSSNASTAIQRVVVIQDASKEISSSAIKWAIDGLSLKPGDELTLLGVLHQVNTPSMLSFLRARKLMGYKSSVDSNSMLAASSDIIKQEVARREEEYWNSAENLNISQLYESKKIGFSISVVAESSPKEAALKAANRLKATWIILDRHMKKDKNYFMERLSCGIYRMKRNSCVELLREPKVNQRNDDFSNENVSKIVRYDEMITGTEVEPVASNIELEFTDDDYDDDDDLFSVDITPEGFRNYVAQNSSIHLQEEDNYMSSQIAAEDKGSLAFRMQITQNDNDDIKKQETENNNIAEETLIYGLEYPICKQCGNGRQKNVSVREFTYAELHTATNGFSKKHFLSKGGFGSVYRGMLKDGQCIAVKQYKHASSQGETEFRSEVHVLGTLQHKNVVMLLGSCSEGNHRLLVYEYVCNGSLNQHLSKSSPYILSWEHRMKILLGTAAGLNYLHQNNIIHRDMSPNNILLTHEYEPMLGDFGLSRKQDDQSCSLSEGKVVGTFGYLAPEYTERGRVSTKTDVYSFGVILLEVITGRTTINKNLEDKSLVGWARPLLRERKYPELIDERITDCHDLHQLFWMITVAEQCLRKDPDKRPTMEKVEYILKCTIDGKTVGGIDDFSPPHSSISSLPMSNDSQGEQEEQQQETPISDILSNNRSQTSESLSIASSMVQSSTLQSTSMSSESSFSNKLKSILNLRAKSSSHKI</sequence>
<keyword evidence="6" id="KW-0547">Nucleotide-binding</keyword>
<evidence type="ECO:0000256" key="2">
    <source>
        <dbReference type="ARBA" id="ARBA00012513"/>
    </source>
</evidence>
<dbReference type="GO" id="GO:0004674">
    <property type="term" value="F:protein serine/threonine kinase activity"/>
    <property type="evidence" value="ECO:0007669"/>
    <property type="project" value="UniProtKB-KW"/>
</dbReference>
<evidence type="ECO:0000256" key="12">
    <source>
        <dbReference type="SAM" id="MobiDB-lite"/>
    </source>
</evidence>
<dbReference type="InterPro" id="IPR047117">
    <property type="entry name" value="PERK1-13-like"/>
</dbReference>
<dbReference type="EMBL" id="CP097507">
    <property type="protein sequence ID" value="URE01323.1"/>
    <property type="molecule type" value="Genomic_DNA"/>
</dbReference>
<dbReference type="PANTHER" id="PTHR47982:SF42">
    <property type="entry name" value="PROTEIN KINASE DOMAIN-CONTAINING PROTEIN"/>
    <property type="match status" value="1"/>
</dbReference>
<gene>
    <name evidence="14" type="ORF">MUK42_20785</name>
</gene>
<dbReference type="InterPro" id="IPR008266">
    <property type="entry name" value="Tyr_kinase_AS"/>
</dbReference>
<dbReference type="Gene3D" id="1.10.510.10">
    <property type="entry name" value="Transferase(Phosphotransferase) domain 1"/>
    <property type="match status" value="1"/>
</dbReference>
<proteinExistence type="predicted"/>
<accession>A0A9E7FWV9</accession>
<keyword evidence="4" id="KW-0808">Transferase</keyword>
<evidence type="ECO:0000259" key="13">
    <source>
        <dbReference type="PROSITE" id="PS50011"/>
    </source>
</evidence>
<dbReference type="GO" id="GO:0005524">
    <property type="term" value="F:ATP binding"/>
    <property type="evidence" value="ECO:0007669"/>
    <property type="project" value="UniProtKB-KW"/>
</dbReference>
<dbReference type="PROSITE" id="PS50011">
    <property type="entry name" value="PROTEIN_KINASE_DOM"/>
    <property type="match status" value="1"/>
</dbReference>
<keyword evidence="9" id="KW-0472">Membrane</keyword>
<dbReference type="InterPro" id="IPR000719">
    <property type="entry name" value="Prot_kinase_dom"/>
</dbReference>
<comment type="catalytic activity">
    <reaction evidence="10">
        <text>L-threonyl-[protein] + ATP = O-phospho-L-threonyl-[protein] + ADP + H(+)</text>
        <dbReference type="Rhea" id="RHEA:46608"/>
        <dbReference type="Rhea" id="RHEA-COMP:11060"/>
        <dbReference type="Rhea" id="RHEA-COMP:11605"/>
        <dbReference type="ChEBI" id="CHEBI:15378"/>
        <dbReference type="ChEBI" id="CHEBI:30013"/>
        <dbReference type="ChEBI" id="CHEBI:30616"/>
        <dbReference type="ChEBI" id="CHEBI:61977"/>
        <dbReference type="ChEBI" id="CHEBI:456216"/>
        <dbReference type="EC" id="2.7.11.1"/>
    </reaction>
</comment>
<evidence type="ECO:0000256" key="4">
    <source>
        <dbReference type="ARBA" id="ARBA00022679"/>
    </source>
</evidence>
<keyword evidence="3" id="KW-0418">Kinase</keyword>
<evidence type="ECO:0000313" key="14">
    <source>
        <dbReference type="EMBL" id="URE01323.1"/>
    </source>
</evidence>
<dbReference type="InterPro" id="IPR011009">
    <property type="entry name" value="Kinase-like_dom_sf"/>
</dbReference>
<keyword evidence="3" id="KW-0723">Serine/threonine-protein kinase</keyword>
<dbReference type="Gene3D" id="3.30.200.20">
    <property type="entry name" value="Phosphorylase Kinase, domain 1"/>
    <property type="match status" value="1"/>
</dbReference>
<keyword evidence="15" id="KW-1185">Reference proteome</keyword>
<dbReference type="Proteomes" id="UP001055439">
    <property type="component" value="Chromosome 5"/>
</dbReference>
<evidence type="ECO:0000256" key="1">
    <source>
        <dbReference type="ARBA" id="ARBA00004162"/>
    </source>
</evidence>
<dbReference type="AlphaFoldDB" id="A0A9E7FWV9"/>
<dbReference type="Gene3D" id="3.40.50.620">
    <property type="entry name" value="HUPs"/>
    <property type="match status" value="1"/>
</dbReference>
<feature type="compositionally biased region" description="Low complexity" evidence="12">
    <location>
        <begin position="667"/>
        <end position="688"/>
    </location>
</feature>
<evidence type="ECO:0000256" key="3">
    <source>
        <dbReference type="ARBA" id="ARBA00022527"/>
    </source>
</evidence>
<evidence type="ECO:0000256" key="10">
    <source>
        <dbReference type="ARBA" id="ARBA00047899"/>
    </source>
</evidence>
<dbReference type="GO" id="GO:0005886">
    <property type="term" value="C:plasma membrane"/>
    <property type="evidence" value="ECO:0007669"/>
    <property type="project" value="UniProtKB-SubCell"/>
</dbReference>
<comment type="catalytic activity">
    <reaction evidence="11">
        <text>L-seryl-[protein] + ATP = O-phospho-L-seryl-[protein] + ADP + H(+)</text>
        <dbReference type="Rhea" id="RHEA:17989"/>
        <dbReference type="Rhea" id="RHEA-COMP:9863"/>
        <dbReference type="Rhea" id="RHEA-COMP:11604"/>
        <dbReference type="ChEBI" id="CHEBI:15378"/>
        <dbReference type="ChEBI" id="CHEBI:29999"/>
        <dbReference type="ChEBI" id="CHEBI:30616"/>
        <dbReference type="ChEBI" id="CHEBI:83421"/>
        <dbReference type="ChEBI" id="CHEBI:456216"/>
        <dbReference type="EC" id="2.7.11.1"/>
    </reaction>
</comment>
<dbReference type="InterPro" id="IPR014729">
    <property type="entry name" value="Rossmann-like_a/b/a_fold"/>
</dbReference>
<dbReference type="Pfam" id="PF00069">
    <property type="entry name" value="Pkinase"/>
    <property type="match status" value="1"/>
</dbReference>
<evidence type="ECO:0000256" key="11">
    <source>
        <dbReference type="ARBA" id="ARBA00048679"/>
    </source>
</evidence>
<feature type="region of interest" description="Disordered" evidence="12">
    <location>
        <begin position="617"/>
        <end position="688"/>
    </location>
</feature>
<dbReference type="OrthoDB" id="4062651at2759"/>
<feature type="non-terminal residue" evidence="14">
    <location>
        <position position="705"/>
    </location>
</feature>
<keyword evidence="5" id="KW-0812">Transmembrane</keyword>
<dbReference type="FunFam" id="3.30.200.20:FF:000162">
    <property type="entry name" value="Adenine nucleotide alpha hydrolase-like domain kinase"/>
    <property type="match status" value="1"/>
</dbReference>
<evidence type="ECO:0000313" key="15">
    <source>
        <dbReference type="Proteomes" id="UP001055439"/>
    </source>
</evidence>
<name>A0A9E7FWV9_9LILI</name>
<evidence type="ECO:0000256" key="8">
    <source>
        <dbReference type="ARBA" id="ARBA00022989"/>
    </source>
</evidence>
<feature type="compositionally biased region" description="Polar residues" evidence="12">
    <location>
        <begin position="651"/>
        <end position="666"/>
    </location>
</feature>